<evidence type="ECO:0000259" key="1">
    <source>
        <dbReference type="PROSITE" id="PS50191"/>
    </source>
</evidence>
<gene>
    <name evidence="4" type="ORF">B4U79_16631</name>
    <name evidence="3" type="ORF">B4U79_16634</name>
    <name evidence="2" type="ORF">B4U79_16639</name>
</gene>
<dbReference type="EMBL" id="NCKU01007894">
    <property type="protein sequence ID" value="RWS02304.1"/>
    <property type="molecule type" value="Genomic_DNA"/>
</dbReference>
<dbReference type="Proteomes" id="UP000285301">
    <property type="component" value="Unassembled WGS sequence"/>
</dbReference>
<dbReference type="GO" id="GO:0140284">
    <property type="term" value="C:endoplasmic reticulum-endosome membrane contact site"/>
    <property type="evidence" value="ECO:0007669"/>
    <property type="project" value="TreeGrafter"/>
</dbReference>
<dbReference type="InterPro" id="IPR036865">
    <property type="entry name" value="CRAL-TRIO_dom_sf"/>
</dbReference>
<dbReference type="GO" id="GO:0012505">
    <property type="term" value="C:endomembrane system"/>
    <property type="evidence" value="ECO:0007669"/>
    <property type="project" value="TreeGrafter"/>
</dbReference>
<proteinExistence type="predicted"/>
<reference evidence="2" key="2">
    <citation type="submission" date="2018-11" db="EMBL/GenBank/DDBJ databases">
        <title>Trombidioid mite genomics.</title>
        <authorList>
            <person name="Dong X."/>
        </authorList>
    </citation>
    <scope>NUCLEOTIDE SEQUENCE</scope>
    <source>
        <strain evidence="2">UoL-WK</strain>
    </source>
</reference>
<dbReference type="SMART" id="SM00516">
    <property type="entry name" value="SEC14"/>
    <property type="match status" value="1"/>
</dbReference>
<accession>A0A3S3P097</accession>
<dbReference type="Pfam" id="PF00650">
    <property type="entry name" value="CRAL_TRIO"/>
    <property type="match status" value="1"/>
</dbReference>
<sequence length="291" mass="34068">MKMLRKLIKRLSSKSLIRNVEEYSLIAQIQESLLKMYEEQNDLFDELDVQNIIMNKVYLRRFFVRQNGNVPKTIDMIKEALIWRKEKNLPHITPSHAPREIYEVGAIIQHETDYDGNSVIYFRNKYAFITKETRECGVRLLLSLVYLQIENGLNNNKGWMVVNDFTDITMANCNAVEALSVFRIYNKYTPEGLRKVIFYNVPWFAKHILKSLASMLPSEWRKIIHIVDKGSLHKFIPPENIPSFITNPAVRFQTPYPPDVKDIDHSDLELIGVKPEDKAAFKAFFDKLLKE</sequence>
<evidence type="ECO:0000313" key="5">
    <source>
        <dbReference type="Proteomes" id="UP000285301"/>
    </source>
</evidence>
<feature type="domain" description="CRAL-TRIO" evidence="1">
    <location>
        <begin position="94"/>
        <end position="243"/>
    </location>
</feature>
<dbReference type="AlphaFoldDB" id="A0A3S3P097"/>
<dbReference type="SUPFAM" id="SSF46938">
    <property type="entry name" value="CRAL/TRIO N-terminal domain"/>
    <property type="match status" value="1"/>
</dbReference>
<evidence type="ECO:0000313" key="4">
    <source>
        <dbReference type="EMBL" id="RWS02304.1"/>
    </source>
</evidence>
<reference evidence="2 5" key="1">
    <citation type="journal article" date="2018" name="Gigascience">
        <title>Genomes of trombidid mites reveal novel predicted allergens and laterally-transferred genes associated with secondary metabolism.</title>
        <authorList>
            <person name="Dong X."/>
            <person name="Chaisiri K."/>
            <person name="Xia D."/>
            <person name="Armstrong S.D."/>
            <person name="Fang Y."/>
            <person name="Donnelly M.J."/>
            <person name="Kadowaki T."/>
            <person name="McGarry J.W."/>
            <person name="Darby A.C."/>
            <person name="Makepeace B.L."/>
        </authorList>
    </citation>
    <scope>NUCLEOTIDE SEQUENCE [LARGE SCALE GENOMIC DNA]</scope>
    <source>
        <strain evidence="2">UoL-WK</strain>
    </source>
</reference>
<dbReference type="InterPro" id="IPR001251">
    <property type="entry name" value="CRAL-TRIO_dom"/>
</dbReference>
<dbReference type="CDD" id="cd00170">
    <property type="entry name" value="SEC14"/>
    <property type="match status" value="1"/>
</dbReference>
<dbReference type="SUPFAM" id="SSF52087">
    <property type="entry name" value="CRAL/TRIO domain"/>
    <property type="match status" value="1"/>
</dbReference>
<dbReference type="InterPro" id="IPR036273">
    <property type="entry name" value="CRAL/TRIO_N_dom_sf"/>
</dbReference>
<name>A0A3S3P097_9ACAR</name>
<dbReference type="OrthoDB" id="75724at2759"/>
<dbReference type="PANTHER" id="PTHR46384">
    <property type="entry name" value="MOTILE SPERM DOMAIN-CONTAINING PROTEIN 2"/>
    <property type="match status" value="1"/>
</dbReference>
<organism evidence="2 5">
    <name type="scientific">Dinothrombium tinctorium</name>
    <dbReference type="NCBI Taxonomy" id="1965070"/>
    <lineage>
        <taxon>Eukaryota</taxon>
        <taxon>Metazoa</taxon>
        <taxon>Ecdysozoa</taxon>
        <taxon>Arthropoda</taxon>
        <taxon>Chelicerata</taxon>
        <taxon>Arachnida</taxon>
        <taxon>Acari</taxon>
        <taxon>Acariformes</taxon>
        <taxon>Trombidiformes</taxon>
        <taxon>Prostigmata</taxon>
        <taxon>Anystina</taxon>
        <taxon>Parasitengona</taxon>
        <taxon>Trombidioidea</taxon>
        <taxon>Trombidiidae</taxon>
        <taxon>Dinothrombium</taxon>
    </lineage>
</organism>
<protein>
    <submittedName>
        <fullName evidence="2">Motile sperm domain-containing protein 2-like protein</fullName>
    </submittedName>
</protein>
<dbReference type="EMBL" id="NCKU01007967">
    <property type="protein sequence ID" value="RWS02240.1"/>
    <property type="molecule type" value="Genomic_DNA"/>
</dbReference>
<evidence type="ECO:0000313" key="3">
    <source>
        <dbReference type="EMBL" id="RWS02294.1"/>
    </source>
</evidence>
<dbReference type="EMBL" id="NCKU01007902">
    <property type="protein sequence ID" value="RWS02294.1"/>
    <property type="molecule type" value="Genomic_DNA"/>
</dbReference>
<dbReference type="InterPro" id="IPR053012">
    <property type="entry name" value="ER-organelle_contact"/>
</dbReference>
<dbReference type="PROSITE" id="PS50191">
    <property type="entry name" value="CRAL_TRIO"/>
    <property type="match status" value="1"/>
</dbReference>
<keyword evidence="5" id="KW-1185">Reference proteome</keyword>
<comment type="caution">
    <text evidence="2">The sequence shown here is derived from an EMBL/GenBank/DDBJ whole genome shotgun (WGS) entry which is preliminary data.</text>
</comment>
<dbReference type="PANTHER" id="PTHR46384:SF1">
    <property type="entry name" value="MOTILE SPERM DOMAIN-CONTAINING PROTEIN 2"/>
    <property type="match status" value="1"/>
</dbReference>
<dbReference type="Gene3D" id="3.40.525.10">
    <property type="entry name" value="CRAL-TRIO lipid binding domain"/>
    <property type="match status" value="1"/>
</dbReference>
<evidence type="ECO:0000313" key="2">
    <source>
        <dbReference type="EMBL" id="RWS02240.1"/>
    </source>
</evidence>